<dbReference type="Pfam" id="PF02593">
    <property type="entry name" value="DUF166"/>
    <property type="match status" value="1"/>
</dbReference>
<organism evidence="1 2">
    <name type="scientific">Desulforhabdus amnigena</name>
    <dbReference type="NCBI Taxonomy" id="40218"/>
    <lineage>
        <taxon>Bacteria</taxon>
        <taxon>Pseudomonadati</taxon>
        <taxon>Thermodesulfobacteriota</taxon>
        <taxon>Syntrophobacteria</taxon>
        <taxon>Syntrophobacterales</taxon>
        <taxon>Syntrophobacteraceae</taxon>
        <taxon>Desulforhabdus</taxon>
    </lineage>
</organism>
<protein>
    <submittedName>
        <fullName evidence="1">Uncharacterized protein</fullName>
    </submittedName>
</protein>
<sequence>MDDRMAREETEARGVQKIVVFQQNGSGESKIAGIGRFGGELFLLEVLSIDGALPPIIDDPEEYLPESFHADLVLDFLRHPDLSYELAKRCAQRSIPVIASGKKLEIKEALTPPT</sequence>
<comment type="caution">
    <text evidence="1">The sequence shown here is derived from an EMBL/GenBank/DDBJ whole genome shotgun (WGS) entry which is preliminary data.</text>
</comment>
<dbReference type="InterPro" id="IPR003745">
    <property type="entry name" value="DUF166"/>
</dbReference>
<reference evidence="1" key="1">
    <citation type="submission" date="2022-12" db="EMBL/GenBank/DDBJ databases">
        <title>Reference genome sequencing for broad-spectrum identification of bacterial and archaeal isolates by mass spectrometry.</title>
        <authorList>
            <person name="Sekiguchi Y."/>
            <person name="Tourlousse D.M."/>
        </authorList>
    </citation>
    <scope>NUCLEOTIDE SEQUENCE</scope>
    <source>
        <strain evidence="1">ASRB1</strain>
    </source>
</reference>
<accession>A0A9W6FU26</accession>
<name>A0A9W6FU26_9BACT</name>
<dbReference type="AlphaFoldDB" id="A0A9W6FU26"/>
<evidence type="ECO:0000313" key="1">
    <source>
        <dbReference type="EMBL" id="GLI34878.1"/>
    </source>
</evidence>
<dbReference type="EMBL" id="BSDR01000001">
    <property type="protein sequence ID" value="GLI34878.1"/>
    <property type="molecule type" value="Genomic_DNA"/>
</dbReference>
<dbReference type="Proteomes" id="UP001144372">
    <property type="component" value="Unassembled WGS sequence"/>
</dbReference>
<evidence type="ECO:0000313" key="2">
    <source>
        <dbReference type="Proteomes" id="UP001144372"/>
    </source>
</evidence>
<gene>
    <name evidence="1" type="ORF">DAMNIGENAA_23110</name>
</gene>
<proteinExistence type="predicted"/>
<keyword evidence="2" id="KW-1185">Reference proteome</keyword>